<keyword evidence="5 10" id="KW-0472">Membrane</keyword>
<feature type="domain" description="Palmitoyltransferase DHHC" evidence="12">
    <location>
        <begin position="98"/>
        <end position="226"/>
    </location>
</feature>
<feature type="transmembrane region" description="Helical" evidence="10">
    <location>
        <begin position="187"/>
        <end position="210"/>
    </location>
</feature>
<evidence type="ECO:0000259" key="12">
    <source>
        <dbReference type="Pfam" id="PF01529"/>
    </source>
</evidence>
<keyword evidence="7" id="KW-0449">Lipoprotein</keyword>
<comment type="caution">
    <text evidence="13">The sequence shown here is derived from an EMBL/GenBank/DDBJ whole genome shotgun (WGS) entry which is preliminary data.</text>
</comment>
<dbReference type="InterPro" id="IPR039859">
    <property type="entry name" value="PFA4/ZDH16/20/ERF2-like"/>
</dbReference>
<organism evidence="13 14">
    <name type="scientific">Helicostylum pulchrum</name>
    <dbReference type="NCBI Taxonomy" id="562976"/>
    <lineage>
        <taxon>Eukaryota</taxon>
        <taxon>Fungi</taxon>
        <taxon>Fungi incertae sedis</taxon>
        <taxon>Mucoromycota</taxon>
        <taxon>Mucoromycotina</taxon>
        <taxon>Mucoromycetes</taxon>
        <taxon>Mucorales</taxon>
        <taxon>Mucorineae</taxon>
        <taxon>Mucoraceae</taxon>
        <taxon>Helicostylum</taxon>
    </lineage>
</organism>
<dbReference type="PANTHER" id="PTHR12246">
    <property type="entry name" value="PALMITOYLTRANSFERASE ZDHHC16"/>
    <property type="match status" value="1"/>
</dbReference>
<comment type="domain">
    <text evidence="10">The DHHC domain is required for palmitoyltransferase activity.</text>
</comment>
<dbReference type="Proteomes" id="UP001476247">
    <property type="component" value="Unassembled WGS sequence"/>
</dbReference>
<evidence type="ECO:0000256" key="10">
    <source>
        <dbReference type="RuleBase" id="RU079119"/>
    </source>
</evidence>
<keyword evidence="6" id="KW-0564">Palmitate</keyword>
<comment type="catalytic activity">
    <reaction evidence="9 10">
        <text>L-cysteinyl-[protein] + hexadecanoyl-CoA = S-hexadecanoyl-L-cysteinyl-[protein] + CoA</text>
        <dbReference type="Rhea" id="RHEA:36683"/>
        <dbReference type="Rhea" id="RHEA-COMP:10131"/>
        <dbReference type="Rhea" id="RHEA-COMP:11032"/>
        <dbReference type="ChEBI" id="CHEBI:29950"/>
        <dbReference type="ChEBI" id="CHEBI:57287"/>
        <dbReference type="ChEBI" id="CHEBI:57379"/>
        <dbReference type="ChEBI" id="CHEBI:74151"/>
        <dbReference type="EC" id="2.3.1.225"/>
    </reaction>
</comment>
<evidence type="ECO:0000256" key="6">
    <source>
        <dbReference type="ARBA" id="ARBA00023139"/>
    </source>
</evidence>
<comment type="similarity">
    <text evidence="10">Belongs to the DHHC palmitoyltransferase family.</text>
</comment>
<evidence type="ECO:0000256" key="7">
    <source>
        <dbReference type="ARBA" id="ARBA00023288"/>
    </source>
</evidence>
<name>A0ABP9XQ18_9FUNG</name>
<evidence type="ECO:0000256" key="9">
    <source>
        <dbReference type="ARBA" id="ARBA00048048"/>
    </source>
</evidence>
<proteinExistence type="inferred from homology"/>
<keyword evidence="14" id="KW-1185">Reference proteome</keyword>
<evidence type="ECO:0000313" key="14">
    <source>
        <dbReference type="Proteomes" id="UP001476247"/>
    </source>
</evidence>
<evidence type="ECO:0000256" key="3">
    <source>
        <dbReference type="ARBA" id="ARBA00022692"/>
    </source>
</evidence>
<dbReference type="PROSITE" id="PS50216">
    <property type="entry name" value="DHHC"/>
    <property type="match status" value="1"/>
</dbReference>
<dbReference type="InterPro" id="IPR001594">
    <property type="entry name" value="Palmitoyltrfase_DHHC"/>
</dbReference>
<evidence type="ECO:0000256" key="2">
    <source>
        <dbReference type="ARBA" id="ARBA00022679"/>
    </source>
</evidence>
<evidence type="ECO:0000256" key="1">
    <source>
        <dbReference type="ARBA" id="ARBA00004141"/>
    </source>
</evidence>
<evidence type="ECO:0000313" key="13">
    <source>
        <dbReference type="EMBL" id="GAA5796192.1"/>
    </source>
</evidence>
<evidence type="ECO:0000256" key="5">
    <source>
        <dbReference type="ARBA" id="ARBA00023136"/>
    </source>
</evidence>
<feature type="transmembrane region" description="Helical" evidence="10">
    <location>
        <begin position="12"/>
        <end position="31"/>
    </location>
</feature>
<feature type="transmembrane region" description="Helical" evidence="10">
    <location>
        <begin position="143"/>
        <end position="166"/>
    </location>
</feature>
<keyword evidence="8 10" id="KW-0012">Acyltransferase</keyword>
<dbReference type="Pfam" id="PF01529">
    <property type="entry name" value="DHHC"/>
    <property type="match status" value="1"/>
</dbReference>
<evidence type="ECO:0000256" key="4">
    <source>
        <dbReference type="ARBA" id="ARBA00022989"/>
    </source>
</evidence>
<protein>
    <recommendedName>
        <fullName evidence="10">Palmitoyltransferase</fullName>
        <ecNumber evidence="10">2.3.1.225</ecNumber>
    </recommendedName>
</protein>
<sequence length="394" mass="45525">MRIEAIPEKLIVAFVVVLISYLQLTTNFYVLGPAFGGWTTIFAQKLLAPMNILLVSLYVNYYLACITEPGSTPEGWEPPYSILNPDESVPIRVGILGPRFCKKCDSYKPPRSHHCRHCGKCVLRMDHHCPWLGNCIGFGNYSYFIRFVFSVMGCCSYGAYLLLWRLQRILDMRKSPWHMHQVSTTELGVIGFNLCLIAIVLLLVGVLAVYHTYCLLKGQTTIEGWERTKTTRLVNRRKIDPVEFPFDIGFYHNICSVLGRNPLLWWFPRSSPGDGLKYDVKPDTDPLVPYSWPPRDPKDLGPSIIERIEQEQHWEGKKLVRRDSEGYLVKEITMEDRIRMLNVESIETEQYDELNPDEYYYDSNSAESDVTDDEGDHDVDKTFVLEESEWVDEE</sequence>
<comment type="subcellular location">
    <subcellularLocation>
        <location evidence="1">Membrane</location>
        <topology evidence="1">Multi-pass membrane protein</topology>
    </subcellularLocation>
</comment>
<accession>A0ABP9XQ18</accession>
<gene>
    <name evidence="13" type="ORF">HPULCUR_001561</name>
</gene>
<keyword evidence="2 10" id="KW-0808">Transferase</keyword>
<dbReference type="EC" id="2.3.1.225" evidence="10"/>
<feature type="region of interest" description="Disordered" evidence="11">
    <location>
        <begin position="352"/>
        <end position="377"/>
    </location>
</feature>
<keyword evidence="4 10" id="KW-1133">Transmembrane helix</keyword>
<evidence type="ECO:0000256" key="11">
    <source>
        <dbReference type="SAM" id="MobiDB-lite"/>
    </source>
</evidence>
<keyword evidence="3 10" id="KW-0812">Transmembrane</keyword>
<evidence type="ECO:0000256" key="8">
    <source>
        <dbReference type="ARBA" id="ARBA00023315"/>
    </source>
</evidence>
<reference evidence="13 14" key="1">
    <citation type="submission" date="2024-04" db="EMBL/GenBank/DDBJ databases">
        <title>genome sequences of Mucor flavus KT1a and Helicostylum pulchrum KT1b strains isolation_sourced from the surface of a dry-aged beef.</title>
        <authorList>
            <person name="Toyotome T."/>
            <person name="Hosono M."/>
            <person name="Torimaru M."/>
            <person name="Fukuda K."/>
            <person name="Mikami N."/>
        </authorList>
    </citation>
    <scope>NUCLEOTIDE SEQUENCE [LARGE SCALE GENOMIC DNA]</scope>
    <source>
        <strain evidence="13 14">KT1b</strain>
    </source>
</reference>
<dbReference type="EMBL" id="BAABUJ010000005">
    <property type="protein sequence ID" value="GAA5796192.1"/>
    <property type="molecule type" value="Genomic_DNA"/>
</dbReference>